<dbReference type="RefSeq" id="WP_243365345.1">
    <property type="nucleotide sequence ID" value="NZ_CP094348.1"/>
</dbReference>
<evidence type="ECO:0000256" key="6">
    <source>
        <dbReference type="ARBA" id="ARBA00030535"/>
    </source>
</evidence>
<evidence type="ECO:0000256" key="2">
    <source>
        <dbReference type="ARBA" id="ARBA00016676"/>
    </source>
</evidence>
<dbReference type="EMBL" id="CP094348">
    <property type="protein sequence ID" value="UOB19998.1"/>
    <property type="molecule type" value="Genomic_DNA"/>
</dbReference>
<gene>
    <name evidence="10" type="ORF">MRZ06_08115</name>
</gene>
<evidence type="ECO:0000256" key="3">
    <source>
        <dbReference type="ARBA" id="ARBA00022722"/>
    </source>
</evidence>
<keyword evidence="3" id="KW-0540">Nuclease</keyword>
<feature type="signal peptide" evidence="8">
    <location>
        <begin position="1"/>
        <end position="24"/>
    </location>
</feature>
<keyword evidence="4" id="KW-0255">Endonuclease</keyword>
<keyword evidence="8" id="KW-0732">Signal</keyword>
<protein>
    <recommendedName>
        <fullName evidence="2">Thermonuclease</fullName>
        <ecNumber evidence="1">3.1.31.1</ecNumber>
    </recommendedName>
    <alternativeName>
        <fullName evidence="7">Micrococcal nuclease</fullName>
    </alternativeName>
    <alternativeName>
        <fullName evidence="6">Staphylococcal nuclease</fullName>
    </alternativeName>
</protein>
<evidence type="ECO:0000313" key="11">
    <source>
        <dbReference type="Proteomes" id="UP000830343"/>
    </source>
</evidence>
<dbReference type="InterPro" id="IPR016071">
    <property type="entry name" value="Staphylococal_nuclease_OB-fold"/>
</dbReference>
<evidence type="ECO:0000256" key="1">
    <source>
        <dbReference type="ARBA" id="ARBA00011942"/>
    </source>
</evidence>
<dbReference type="SMART" id="SM00894">
    <property type="entry name" value="Excalibur"/>
    <property type="match status" value="1"/>
</dbReference>
<evidence type="ECO:0000313" key="10">
    <source>
        <dbReference type="EMBL" id="UOB19998.1"/>
    </source>
</evidence>
<dbReference type="PANTHER" id="PTHR12302:SF3">
    <property type="entry name" value="SERINE_THREONINE-PROTEIN KINASE 31"/>
    <property type="match status" value="1"/>
</dbReference>
<dbReference type="Pfam" id="PF05901">
    <property type="entry name" value="Excalibur"/>
    <property type="match status" value="1"/>
</dbReference>
<dbReference type="Gene3D" id="2.40.50.90">
    <property type="match status" value="1"/>
</dbReference>
<keyword evidence="5" id="KW-0378">Hydrolase</keyword>
<keyword evidence="11" id="KW-1185">Reference proteome</keyword>
<accession>A0ABY3ZSY7</accession>
<dbReference type="PROSITE" id="PS01123">
    <property type="entry name" value="TNASE_1"/>
    <property type="match status" value="1"/>
</dbReference>
<evidence type="ECO:0000256" key="5">
    <source>
        <dbReference type="ARBA" id="ARBA00022801"/>
    </source>
</evidence>
<proteinExistence type="predicted"/>
<dbReference type="PROSITE" id="PS50830">
    <property type="entry name" value="TNASE_3"/>
    <property type="match status" value="1"/>
</dbReference>
<feature type="chain" id="PRO_5047114906" description="Thermonuclease" evidence="8">
    <location>
        <begin position="25"/>
        <end position="267"/>
    </location>
</feature>
<dbReference type="SMART" id="SM00318">
    <property type="entry name" value="SNc"/>
    <property type="match status" value="1"/>
</dbReference>
<organism evidence="10 11">
    <name type="scientific">Macrococcus armenti</name>
    <dbReference type="NCBI Taxonomy" id="2875764"/>
    <lineage>
        <taxon>Bacteria</taxon>
        <taxon>Bacillati</taxon>
        <taxon>Bacillota</taxon>
        <taxon>Bacilli</taxon>
        <taxon>Bacillales</taxon>
        <taxon>Staphylococcaceae</taxon>
        <taxon>Macrococcus</taxon>
    </lineage>
</organism>
<dbReference type="Proteomes" id="UP000830343">
    <property type="component" value="Chromosome"/>
</dbReference>
<dbReference type="Pfam" id="PF00565">
    <property type="entry name" value="SNase"/>
    <property type="match status" value="1"/>
</dbReference>
<evidence type="ECO:0000256" key="8">
    <source>
        <dbReference type="SAM" id="SignalP"/>
    </source>
</evidence>
<dbReference type="PANTHER" id="PTHR12302">
    <property type="entry name" value="EBNA2 BINDING PROTEIN P100"/>
    <property type="match status" value="1"/>
</dbReference>
<reference evidence="10" key="1">
    <citation type="submission" date="2022-03" db="EMBL/GenBank/DDBJ databases">
        <authorList>
            <person name="Vrbovska V."/>
            <person name="Kovarovic V."/>
            <person name="Botka T."/>
            <person name="Pantucek R."/>
        </authorList>
    </citation>
    <scope>NUCLEOTIDE SEQUENCE</scope>
    <source>
        <strain evidence="10">CCM 2609</strain>
    </source>
</reference>
<feature type="domain" description="TNase-like" evidence="9">
    <location>
        <begin position="27"/>
        <end position="159"/>
    </location>
</feature>
<dbReference type="InterPro" id="IPR002071">
    <property type="entry name" value="Thermonucl_AS"/>
</dbReference>
<reference evidence="10" key="2">
    <citation type="submission" date="2022-04" db="EMBL/GenBank/DDBJ databases">
        <title>Antimicrobial genetic elements in methicillin-resistant Macrococcus armenti.</title>
        <authorList>
            <person name="Keller J.E."/>
            <person name="Schwendener S."/>
            <person name="Pantucek R."/>
            <person name="Perreten V."/>
        </authorList>
    </citation>
    <scope>NUCLEOTIDE SEQUENCE</scope>
    <source>
        <strain evidence="10">CCM 2609</strain>
    </source>
</reference>
<evidence type="ECO:0000256" key="4">
    <source>
        <dbReference type="ARBA" id="ARBA00022759"/>
    </source>
</evidence>
<dbReference type="InterPro" id="IPR035437">
    <property type="entry name" value="SNase_OB-fold_sf"/>
</dbReference>
<dbReference type="EC" id="3.1.31.1" evidence="1"/>
<sequence>MKHLKIFTILLLLFSIYPASESHAISKKIPVKYVSVVDGDTVRVKQGNKVITLRMLLIDTPESKDPKKPVQPYAVEAGKYLDSYLRNAKLTMQYDNNQKKDRYGRHLVYLYANNRLVNDEMVRSGYARVGYIYSQKYYLNALKKTQSIAKTKKLRIWSIPGYVNTRGEGFIYNPKKPVVKQAPKPVAKKAVAKKPTAKKPVTKAGYPTSKYRKGAPKTFKNCSAMKKYYPYGVTIHHISYAKKHDRDKDKLACEATKISYQTWMKNN</sequence>
<evidence type="ECO:0000259" key="9">
    <source>
        <dbReference type="PROSITE" id="PS50830"/>
    </source>
</evidence>
<name>A0ABY3ZSY7_9STAP</name>
<evidence type="ECO:0000256" key="7">
    <source>
        <dbReference type="ARBA" id="ARBA00031238"/>
    </source>
</evidence>
<dbReference type="InterPro" id="IPR008613">
    <property type="entry name" value="Excalibur_Ca-bd_domain"/>
</dbReference>
<dbReference type="SUPFAM" id="SSF50199">
    <property type="entry name" value="Staphylococcal nuclease"/>
    <property type="match status" value="1"/>
</dbReference>